<dbReference type="SMART" id="SM00240">
    <property type="entry name" value="FHA"/>
    <property type="match status" value="1"/>
</dbReference>
<proteinExistence type="predicted"/>
<sequence>MFKCNETEKYIELIYNVDENEKIDNVSIGMMRNNDIKYLLPIDIIMHDSMTEFKYKTEKLKNLDEYLSEELTKEDLLDVFENICKAVKDIEEYLLGEAQLILENRYIFIDNGNIKMILLPLYDRRNNLSILEFFKNLLIYMMVKNNKAANFAADISRQLSDEESFSCNKFLQLISQIKQKKHIENFDITMPENRSDFKERRINNIEESFGTLKPDYSGYSNRAQAPVNTQSPVNTFKSVNNNPVSNLDSDVKLENSFLIPGKDEPVNVGTVSHKEAKVKKKFSFFGKKKEKEVSVVDNKTEASKLYSNNFAETTVLQNSDRFAETTLLGLSVNVLNAFLVWKRTGEKIFIDKSSFRIGREKSYVDFCINDNSSVGRNHAEIVRKDGSFFIRDLKSLNFTMVNGEKVSSSVEVELWDNDIISLSNEEFEFHMV</sequence>
<organism evidence="2 3">
    <name type="scientific">Lachnoanaerobaculum gingivalis</name>
    <dbReference type="NCBI Taxonomy" id="2490855"/>
    <lineage>
        <taxon>Bacteria</taxon>
        <taxon>Bacillati</taxon>
        <taxon>Bacillota</taxon>
        <taxon>Clostridia</taxon>
        <taxon>Lachnospirales</taxon>
        <taxon>Lachnospiraceae</taxon>
        <taxon>Lachnoanaerobaculum</taxon>
    </lineage>
</organism>
<evidence type="ECO:0000313" key="2">
    <source>
        <dbReference type="EMBL" id="RRJ24744.1"/>
    </source>
</evidence>
<dbReference type="Gene3D" id="2.60.200.20">
    <property type="match status" value="1"/>
</dbReference>
<dbReference type="RefSeq" id="WP_128674654.1">
    <property type="nucleotide sequence ID" value="NZ_RRCO01000005.1"/>
</dbReference>
<dbReference type="AlphaFoldDB" id="A0A3P3QU27"/>
<keyword evidence="3" id="KW-1185">Reference proteome</keyword>
<gene>
    <name evidence="2" type="ORF">EHV10_10740</name>
</gene>
<dbReference type="Proteomes" id="UP000272490">
    <property type="component" value="Unassembled WGS sequence"/>
</dbReference>
<dbReference type="CDD" id="cd00060">
    <property type="entry name" value="FHA"/>
    <property type="match status" value="1"/>
</dbReference>
<dbReference type="Pfam" id="PF00498">
    <property type="entry name" value="FHA"/>
    <property type="match status" value="1"/>
</dbReference>
<dbReference type="EMBL" id="RRCO01000005">
    <property type="protein sequence ID" value="RRJ24744.1"/>
    <property type="molecule type" value="Genomic_DNA"/>
</dbReference>
<evidence type="ECO:0000313" key="3">
    <source>
        <dbReference type="Proteomes" id="UP000272490"/>
    </source>
</evidence>
<dbReference type="OrthoDB" id="9783862at2"/>
<dbReference type="InterPro" id="IPR000253">
    <property type="entry name" value="FHA_dom"/>
</dbReference>
<dbReference type="Pfam" id="PF19909">
    <property type="entry name" value="DUF6382"/>
    <property type="match status" value="1"/>
</dbReference>
<comment type="caution">
    <text evidence="2">The sequence shown here is derived from an EMBL/GenBank/DDBJ whole genome shotgun (WGS) entry which is preliminary data.</text>
</comment>
<dbReference type="InterPro" id="IPR008984">
    <property type="entry name" value="SMAD_FHA_dom_sf"/>
</dbReference>
<protein>
    <submittedName>
        <fullName evidence="2">FHA domain-containing protein</fullName>
    </submittedName>
</protein>
<reference evidence="2 3" key="1">
    <citation type="submission" date="2018-11" db="EMBL/GenBank/DDBJ databases">
        <title>Genome sequencing of Lachnoanaerobaculum sp. KCOM 2030 (= ChDC B114).</title>
        <authorList>
            <person name="Kook J.-K."/>
            <person name="Park S.-N."/>
            <person name="Lim Y.K."/>
        </authorList>
    </citation>
    <scope>NUCLEOTIDE SEQUENCE [LARGE SCALE GENOMIC DNA]</scope>
    <source>
        <strain evidence="2 3">KCOM 2030</strain>
    </source>
</reference>
<dbReference type="PROSITE" id="PS50006">
    <property type="entry name" value="FHA_DOMAIN"/>
    <property type="match status" value="1"/>
</dbReference>
<accession>A0A3P3QU27</accession>
<dbReference type="SUPFAM" id="SSF49879">
    <property type="entry name" value="SMAD/FHA domain"/>
    <property type="match status" value="1"/>
</dbReference>
<evidence type="ECO:0000259" key="1">
    <source>
        <dbReference type="PROSITE" id="PS50006"/>
    </source>
</evidence>
<dbReference type="InterPro" id="IPR045962">
    <property type="entry name" value="DUF6382"/>
</dbReference>
<feature type="domain" description="FHA" evidence="1">
    <location>
        <begin position="355"/>
        <end position="406"/>
    </location>
</feature>
<name>A0A3P3QU27_9FIRM</name>